<dbReference type="GeneID" id="31764775"/>
<organism evidence="2 3">
    <name type="scientific">Flavobacterium johnsoniae (strain ATCC 17061 / DSM 2064 / JCM 8514 / BCRC 14874 / CCUG 350202 / NBRC 14942 / NCIMB 11054 / UW101)</name>
    <name type="common">Cytophaga johnsonae</name>
    <dbReference type="NCBI Taxonomy" id="376686"/>
    <lineage>
        <taxon>Bacteria</taxon>
        <taxon>Pseudomonadati</taxon>
        <taxon>Bacteroidota</taxon>
        <taxon>Flavobacteriia</taxon>
        <taxon>Flavobacteriales</taxon>
        <taxon>Flavobacteriaceae</taxon>
        <taxon>Flavobacterium</taxon>
    </lineage>
</organism>
<feature type="transmembrane region" description="Helical" evidence="1">
    <location>
        <begin position="20"/>
        <end position="38"/>
    </location>
</feature>
<gene>
    <name evidence="2" type="ordered locus">Fjoh_1883</name>
</gene>
<dbReference type="RefSeq" id="WP_012023959.1">
    <property type="nucleotide sequence ID" value="NC_009441.1"/>
</dbReference>
<accession>A5FIQ2</accession>
<dbReference type="InterPro" id="IPR021484">
    <property type="entry name" value="DUF3137"/>
</dbReference>
<dbReference type="Pfam" id="PF11335">
    <property type="entry name" value="DUF3137"/>
    <property type="match status" value="1"/>
</dbReference>
<keyword evidence="1" id="KW-1133">Transmembrane helix</keyword>
<evidence type="ECO:0000256" key="1">
    <source>
        <dbReference type="SAM" id="Phobius"/>
    </source>
</evidence>
<keyword evidence="3" id="KW-1185">Reference proteome</keyword>
<evidence type="ECO:0000313" key="2">
    <source>
        <dbReference type="EMBL" id="ABQ04915.1"/>
    </source>
</evidence>
<keyword evidence="1" id="KW-0812">Transmembrane</keyword>
<proteinExistence type="predicted"/>
<feature type="transmembrane region" description="Helical" evidence="1">
    <location>
        <begin position="253"/>
        <end position="271"/>
    </location>
</feature>
<dbReference type="KEGG" id="fjo:Fjoh_1883"/>
<sequence>MNNNNIQEILLREHNRDKKLTYYAFALYAVIGIVVISVLSNVFLSRFSGNESTTSTPIYYKLIIPIILIAFGFSIFKKIKTLNNRHLLIEKLFNDLNAGKKAASITQFVDYKITLPLGKIRVRLYPINFVCFSIQNEVYNLPVPPGIEPDFKVLLSGVNIDHVNNLKENLNSDKVIETIESVPLKTIPEFKKYADAELAPELENLEKSRKKGLNLYIIGIIFCVLVVGGFMFFNYTKAADLANNPENASSYTSSIFIVFGILCAIIYLVYIPIMKKRYKQIGDSGENYTSFKEQIFKKMIAFINPSFQYVEHGYIGARELHELDIFRDKNYDVTGNDQILGSYNGVPFQYCDLYMSHTPTFRLQNESPEEVFSGQFFMAKFNKTFSTQIVISPKAGISEFIIGNSFSSNIVKPSAKIMLEDPEFAKMFDVYANDQVEARYILTPATMQNIKDIAHKAKGSLFFFFINNKIIAANNNRINKFETGVTTKLNPELLVSFYEDLYKQFSIIDDLKLNINIWKQQAN</sequence>
<dbReference type="EMBL" id="CP000685">
    <property type="protein sequence ID" value="ABQ04915.1"/>
    <property type="molecule type" value="Genomic_DNA"/>
</dbReference>
<dbReference type="OrthoDB" id="4960523at2"/>
<protein>
    <recommendedName>
        <fullName evidence="4">DUF3137 domain-containing protein</fullName>
    </recommendedName>
</protein>
<evidence type="ECO:0008006" key="4">
    <source>
        <dbReference type="Google" id="ProtNLM"/>
    </source>
</evidence>
<dbReference type="STRING" id="376686.Fjoh_1883"/>
<evidence type="ECO:0000313" key="3">
    <source>
        <dbReference type="Proteomes" id="UP000006694"/>
    </source>
</evidence>
<keyword evidence="1" id="KW-0472">Membrane</keyword>
<reference evidence="2 3" key="1">
    <citation type="journal article" date="2009" name="Appl. Environ. Microbiol.">
        <title>Novel features of the polysaccharide-digesting gliding bacterium Flavobacterium johnsoniae as revealed by genome sequence analysis.</title>
        <authorList>
            <person name="McBride M.J."/>
            <person name="Xie G."/>
            <person name="Martens E.C."/>
            <person name="Lapidus A."/>
            <person name="Henrissat B."/>
            <person name="Rhodes R.G."/>
            <person name="Goltsman E."/>
            <person name="Wang W."/>
            <person name="Xu J."/>
            <person name="Hunnicutt D.W."/>
            <person name="Staroscik A.M."/>
            <person name="Hoover T.R."/>
            <person name="Cheng Y.Q."/>
            <person name="Stein J.L."/>
        </authorList>
    </citation>
    <scope>NUCLEOTIDE SEQUENCE [LARGE SCALE GENOMIC DNA]</scope>
    <source>
        <strain evidence="3">ATCC 17061 / DSM 2064 / JCM 8514 / BCRC 14874 / CCUG 350202 / NBRC 14942 / NCIMB 11054 / UW101</strain>
    </source>
</reference>
<dbReference type="eggNOG" id="COG0457">
    <property type="taxonomic scope" value="Bacteria"/>
</dbReference>
<dbReference type="AlphaFoldDB" id="A5FIQ2"/>
<dbReference type="HOGENOM" id="CLU_514546_0_0_10"/>
<feature type="transmembrane region" description="Helical" evidence="1">
    <location>
        <begin position="58"/>
        <end position="76"/>
    </location>
</feature>
<dbReference type="Proteomes" id="UP000006694">
    <property type="component" value="Chromosome"/>
</dbReference>
<feature type="transmembrane region" description="Helical" evidence="1">
    <location>
        <begin position="213"/>
        <end position="233"/>
    </location>
</feature>
<name>A5FIQ2_FLAJ1</name>